<name>A0ABV1AE62_9TELE</name>
<feature type="non-terminal residue" evidence="2">
    <location>
        <position position="1"/>
    </location>
</feature>
<keyword evidence="3" id="KW-1185">Reference proteome</keyword>
<evidence type="ECO:0000256" key="1">
    <source>
        <dbReference type="SAM" id="MobiDB-lite"/>
    </source>
</evidence>
<evidence type="ECO:0000313" key="2">
    <source>
        <dbReference type="EMBL" id="MEQ2316337.1"/>
    </source>
</evidence>
<dbReference type="EMBL" id="JAHRIP010088591">
    <property type="protein sequence ID" value="MEQ2316337.1"/>
    <property type="molecule type" value="Genomic_DNA"/>
</dbReference>
<evidence type="ECO:0000313" key="3">
    <source>
        <dbReference type="Proteomes" id="UP001469553"/>
    </source>
</evidence>
<comment type="caution">
    <text evidence="2">The sequence shown here is derived from an EMBL/GenBank/DDBJ whole genome shotgun (WGS) entry which is preliminary data.</text>
</comment>
<feature type="region of interest" description="Disordered" evidence="1">
    <location>
        <begin position="20"/>
        <end position="70"/>
    </location>
</feature>
<feature type="compositionally biased region" description="Polar residues" evidence="1">
    <location>
        <begin position="20"/>
        <end position="37"/>
    </location>
</feature>
<reference evidence="2 3" key="1">
    <citation type="submission" date="2021-06" db="EMBL/GenBank/DDBJ databases">
        <authorList>
            <person name="Palmer J.M."/>
        </authorList>
    </citation>
    <scope>NUCLEOTIDE SEQUENCE [LARGE SCALE GENOMIC DNA]</scope>
    <source>
        <strain evidence="2 3">AS_MEX2019</strain>
        <tissue evidence="2">Muscle</tissue>
    </source>
</reference>
<proteinExistence type="predicted"/>
<protein>
    <submittedName>
        <fullName evidence="2">Uncharacterized protein</fullName>
    </submittedName>
</protein>
<sequence length="87" mass="9727">VPRLPECWFWAIFLHGQAQVETSPDSMSPDLSHTPSFRAQAENPVRPPTNQTSANKQNKPHPGPDTFPDLNSILTKARVTRSLRVLP</sequence>
<organism evidence="2 3">
    <name type="scientific">Ameca splendens</name>
    <dbReference type="NCBI Taxonomy" id="208324"/>
    <lineage>
        <taxon>Eukaryota</taxon>
        <taxon>Metazoa</taxon>
        <taxon>Chordata</taxon>
        <taxon>Craniata</taxon>
        <taxon>Vertebrata</taxon>
        <taxon>Euteleostomi</taxon>
        <taxon>Actinopterygii</taxon>
        <taxon>Neopterygii</taxon>
        <taxon>Teleostei</taxon>
        <taxon>Neoteleostei</taxon>
        <taxon>Acanthomorphata</taxon>
        <taxon>Ovalentaria</taxon>
        <taxon>Atherinomorphae</taxon>
        <taxon>Cyprinodontiformes</taxon>
        <taxon>Goodeidae</taxon>
        <taxon>Ameca</taxon>
    </lineage>
</organism>
<feature type="compositionally biased region" description="Polar residues" evidence="1">
    <location>
        <begin position="48"/>
        <end position="57"/>
    </location>
</feature>
<gene>
    <name evidence="2" type="ORF">AMECASPLE_031587</name>
</gene>
<accession>A0ABV1AE62</accession>
<dbReference type="Proteomes" id="UP001469553">
    <property type="component" value="Unassembled WGS sequence"/>
</dbReference>